<feature type="region of interest" description="Disordered" evidence="1">
    <location>
        <begin position="165"/>
        <end position="276"/>
    </location>
</feature>
<dbReference type="HOGENOM" id="CLU_542808_0_0_11"/>
<organism evidence="3 4">
    <name type="scientific">Streptomyces vietnamensis</name>
    <dbReference type="NCBI Taxonomy" id="362257"/>
    <lineage>
        <taxon>Bacteria</taxon>
        <taxon>Bacillati</taxon>
        <taxon>Actinomycetota</taxon>
        <taxon>Actinomycetes</taxon>
        <taxon>Kitasatosporales</taxon>
        <taxon>Streptomycetaceae</taxon>
        <taxon>Streptomyces</taxon>
    </lineage>
</organism>
<dbReference type="AlphaFoldDB" id="A0A0B5HV78"/>
<feature type="compositionally biased region" description="Basic and acidic residues" evidence="1">
    <location>
        <begin position="242"/>
        <end position="255"/>
    </location>
</feature>
<reference evidence="3 4" key="1">
    <citation type="submission" date="2014-12" db="EMBL/GenBank/DDBJ databases">
        <title>Complete genome sequence of Streptomyces vietnamensis strain GIMV4.0001, a genetic manipulable producer of the benzoisochromanequinone antibiotic granaticin.</title>
        <authorList>
            <person name="Deng M.R."/>
            <person name="Guo J."/>
            <person name="Ma L.Y."/>
            <person name="Feng G.D."/>
            <person name="Mo C.Y."/>
            <person name="Zhu H.H."/>
        </authorList>
    </citation>
    <scope>NUCLEOTIDE SEQUENCE [LARGE SCALE GENOMIC DNA]</scope>
    <source>
        <strain evidence="4">GIMV4.0001</strain>
    </source>
</reference>
<feature type="transmembrane region" description="Helical" evidence="2">
    <location>
        <begin position="21"/>
        <end position="38"/>
    </location>
</feature>
<keyword evidence="2" id="KW-0812">Transmembrane</keyword>
<accession>A0A0B5HV78</accession>
<protein>
    <submittedName>
        <fullName evidence="3">Uncharacterized protein</fullName>
    </submittedName>
</protein>
<name>A0A0B5HV78_9ACTN</name>
<dbReference type="EMBL" id="CP010407">
    <property type="protein sequence ID" value="AJF65935.1"/>
    <property type="molecule type" value="Genomic_DNA"/>
</dbReference>
<evidence type="ECO:0000313" key="3">
    <source>
        <dbReference type="EMBL" id="AJF65935.1"/>
    </source>
</evidence>
<feature type="transmembrane region" description="Helical" evidence="2">
    <location>
        <begin position="320"/>
        <end position="340"/>
    </location>
</feature>
<evidence type="ECO:0000313" key="4">
    <source>
        <dbReference type="Proteomes" id="UP000031774"/>
    </source>
</evidence>
<feature type="transmembrane region" description="Helical" evidence="2">
    <location>
        <begin position="346"/>
        <end position="368"/>
    </location>
</feature>
<gene>
    <name evidence="3" type="ORF">SVTN_17605</name>
</gene>
<keyword evidence="2" id="KW-1133">Transmembrane helix</keyword>
<evidence type="ECO:0000256" key="2">
    <source>
        <dbReference type="SAM" id="Phobius"/>
    </source>
</evidence>
<dbReference type="Proteomes" id="UP000031774">
    <property type="component" value="Chromosome"/>
</dbReference>
<dbReference type="KEGG" id="svt:SVTN_17605"/>
<evidence type="ECO:0000256" key="1">
    <source>
        <dbReference type="SAM" id="MobiDB-lite"/>
    </source>
</evidence>
<keyword evidence="2" id="KW-0472">Membrane</keyword>
<keyword evidence="4" id="KW-1185">Reference proteome</keyword>
<dbReference type="STRING" id="362257.SVTN_17605"/>
<proteinExistence type="predicted"/>
<feature type="transmembrane region" description="Helical" evidence="2">
    <location>
        <begin position="50"/>
        <end position="69"/>
    </location>
</feature>
<dbReference type="RefSeq" id="WP_041129955.1">
    <property type="nucleotide sequence ID" value="NZ_CP010407.1"/>
</dbReference>
<sequence>MTCALDVEETAAGLERHRRGTALLVVAGVVALVLAVAVELLVADTWASDATYWLFAPGFLALCFGIGSWGNARRMRRTLGAGTWSAHPAVAIGSSQYATSVVLRSPDGAEAWPLTVITTRQRYELVRPGPDGVLWWCGDPRVGGVVTTPGSGPLIWAKPMRGGRVRRRSVARAEAEGLMRRAAPRQPQGPLSKSVPGPVPVTVDDPYDRIYTAPYDNLYDNPDADHEDSPDDSLYDNPDAGPEDRPDPSPDDRPDAGPGTSSSVRLDREPTPSGPTYAELAAHAQRQATPLGRGRAPRPEADVREVAWWRVRSLRRVAGVQRVLVALAFCAALGAAALTGPPKEDLLKLGVAGALALGVLVYSCYQLLTTGIPAARLTARAAARPGYVQRRYVLLYDPHGGAPVLVLFPMYGSGGAEAEGVLPLIPPGSQKEPRRGLPALPVGTVSLHGWQDFTPDDRMPFVVPWIDGRPLWPAGPYREADGRPDFTALLERLAPPLETQAS</sequence>
<feature type="compositionally biased region" description="Acidic residues" evidence="1">
    <location>
        <begin position="225"/>
        <end position="234"/>
    </location>
</feature>